<feature type="transmembrane region" description="Helical" evidence="1">
    <location>
        <begin position="6"/>
        <end position="25"/>
    </location>
</feature>
<keyword evidence="1" id="KW-1133">Transmembrane helix</keyword>
<dbReference type="OrthoDB" id="5624449at2"/>
<keyword evidence="1" id="KW-0812">Transmembrane</keyword>
<reference evidence="2 3" key="1">
    <citation type="submission" date="2018-05" db="EMBL/GenBank/DDBJ databases">
        <title>Leucothrix arctica sp. nov., isolated from Arctic seawater.</title>
        <authorList>
            <person name="Choi A."/>
            <person name="Baek K."/>
        </authorList>
    </citation>
    <scope>NUCLEOTIDE SEQUENCE [LARGE SCALE GENOMIC DNA]</scope>
    <source>
        <strain evidence="2 3">IMCC9719</strain>
    </source>
</reference>
<evidence type="ECO:0000313" key="3">
    <source>
        <dbReference type="Proteomes" id="UP000245506"/>
    </source>
</evidence>
<gene>
    <name evidence="2" type="ORF">DKT75_03295</name>
</gene>
<evidence type="ECO:0000313" key="2">
    <source>
        <dbReference type="EMBL" id="PWQ98490.1"/>
    </source>
</evidence>
<evidence type="ECO:0000256" key="1">
    <source>
        <dbReference type="SAM" id="Phobius"/>
    </source>
</evidence>
<comment type="caution">
    <text evidence="2">The sequence shown here is derived from an EMBL/GenBank/DDBJ whole genome shotgun (WGS) entry which is preliminary data.</text>
</comment>
<name>A0A317CQ19_9GAMM</name>
<sequence>MTLKSIIWTIIIAVCVFFAAIYFGMKYNWVEDAEPKLSISDSVKQSDTTGSVSLEKAPLFTPDKNAKIPELIDEPIATDKNPISLGSLDLTIEDIVSECQSLTQSVGIPEAQIEQATMECINRNSAHLTQNEPDVDDKYMAVLEECESAISQLESLSQEEIKMLVDECVASSE</sequence>
<dbReference type="Proteomes" id="UP000245506">
    <property type="component" value="Unassembled WGS sequence"/>
</dbReference>
<dbReference type="RefSeq" id="WP_109822008.1">
    <property type="nucleotide sequence ID" value="NZ_QGKL01000011.1"/>
</dbReference>
<keyword evidence="3" id="KW-1185">Reference proteome</keyword>
<protein>
    <submittedName>
        <fullName evidence="2">Uncharacterized protein</fullName>
    </submittedName>
</protein>
<accession>A0A317CQ19</accession>
<dbReference type="EMBL" id="QGKL01000011">
    <property type="protein sequence ID" value="PWQ98490.1"/>
    <property type="molecule type" value="Genomic_DNA"/>
</dbReference>
<organism evidence="2 3">
    <name type="scientific">Leucothrix arctica</name>
    <dbReference type="NCBI Taxonomy" id="1481894"/>
    <lineage>
        <taxon>Bacteria</taxon>
        <taxon>Pseudomonadati</taxon>
        <taxon>Pseudomonadota</taxon>
        <taxon>Gammaproteobacteria</taxon>
        <taxon>Thiotrichales</taxon>
        <taxon>Thiotrichaceae</taxon>
        <taxon>Leucothrix</taxon>
    </lineage>
</organism>
<dbReference type="AlphaFoldDB" id="A0A317CQ19"/>
<proteinExistence type="predicted"/>
<keyword evidence="1" id="KW-0472">Membrane</keyword>